<dbReference type="SUPFAM" id="SSF55874">
    <property type="entry name" value="ATPase domain of HSP90 chaperone/DNA topoisomerase II/histidine kinase"/>
    <property type="match status" value="1"/>
</dbReference>
<evidence type="ECO:0000256" key="13">
    <source>
        <dbReference type="ARBA" id="ARBA00023136"/>
    </source>
</evidence>
<dbReference type="SUPFAM" id="SSF158472">
    <property type="entry name" value="HAMP domain-like"/>
    <property type="match status" value="1"/>
</dbReference>
<dbReference type="Proteomes" id="UP000426246">
    <property type="component" value="Chromosome"/>
</dbReference>
<feature type="domain" description="HAMP" evidence="16">
    <location>
        <begin position="201"/>
        <end position="253"/>
    </location>
</feature>
<evidence type="ECO:0000256" key="12">
    <source>
        <dbReference type="ARBA" id="ARBA00023012"/>
    </source>
</evidence>
<comment type="subcellular location">
    <subcellularLocation>
        <location evidence="2">Cell membrane</location>
        <topology evidence="2">Multi-pass membrane protein</topology>
    </subcellularLocation>
</comment>
<dbReference type="PANTHER" id="PTHR45528">
    <property type="entry name" value="SENSOR HISTIDINE KINASE CPXA"/>
    <property type="match status" value="1"/>
</dbReference>
<evidence type="ECO:0000256" key="1">
    <source>
        <dbReference type="ARBA" id="ARBA00000085"/>
    </source>
</evidence>
<dbReference type="InterPro" id="IPR050398">
    <property type="entry name" value="HssS/ArlS-like"/>
</dbReference>
<keyword evidence="18" id="KW-1185">Reference proteome</keyword>
<dbReference type="FunFam" id="1.10.287.130:FF:000001">
    <property type="entry name" value="Two-component sensor histidine kinase"/>
    <property type="match status" value="1"/>
</dbReference>
<dbReference type="EC" id="2.7.13.3" evidence="3"/>
<evidence type="ECO:0000256" key="5">
    <source>
        <dbReference type="ARBA" id="ARBA00022553"/>
    </source>
</evidence>
<evidence type="ECO:0000259" key="16">
    <source>
        <dbReference type="PROSITE" id="PS50885"/>
    </source>
</evidence>
<sequence>MSIRVRLLLSYLAMLLIPLFLLIIGVVIVVVAFFGDLRGLYHFDFRQQNPLATFIQQQEEVFTEIKQLASLDPESLISNETKLASWNRRLKEINMGMVVEKNDEVVYSSPSINKPAFLEAVKSMGERKADESQLTRNFIEQFFVSSHYDFKYADQSKGSVFIVTDVNPLGKFAGKYLFILVISLLLILLITNGLLTYFVSRSIVRPLKALKRAAEQIKEGNLDYVVKSNSKDEIGELFMAFEQMRGKLKYSVDLQLQYEENRKELISNISHDLKTPVTSIKGYVEGILDGVADTPDKLDKYIKTIYAKATDMDRLIDELFLFSKLDLHNVPFHFEKVDLVRFLEDCTEELQFDFNEKGILLSLDLPKNAAFQVAVDREKLKRVVLNILENSVKYMEQPQGLITIRLTDQEEWVLIQIQDNGQGIADEALPHIFERFYRADPSRNSKTGGSGLGLAIVKQIIEGHGGEIRATSVLGNGTSIFFTVKKA</sequence>
<dbReference type="Gene3D" id="3.30.565.10">
    <property type="entry name" value="Histidine kinase-like ATPase, C-terminal domain"/>
    <property type="match status" value="1"/>
</dbReference>
<dbReference type="InterPro" id="IPR005467">
    <property type="entry name" value="His_kinase_dom"/>
</dbReference>
<dbReference type="Pfam" id="PF00672">
    <property type="entry name" value="HAMP"/>
    <property type="match status" value="1"/>
</dbReference>
<evidence type="ECO:0000313" key="18">
    <source>
        <dbReference type="Proteomes" id="UP000426246"/>
    </source>
</evidence>
<dbReference type="SMART" id="SM00304">
    <property type="entry name" value="HAMP"/>
    <property type="match status" value="1"/>
</dbReference>
<protein>
    <recommendedName>
        <fullName evidence="3">histidine kinase</fullName>
        <ecNumber evidence="3">2.7.13.3</ecNumber>
    </recommendedName>
</protein>
<keyword evidence="6" id="KW-0808">Transferase</keyword>
<evidence type="ECO:0000256" key="10">
    <source>
        <dbReference type="ARBA" id="ARBA00022840"/>
    </source>
</evidence>
<keyword evidence="4" id="KW-1003">Cell membrane</keyword>
<dbReference type="SUPFAM" id="SSF47384">
    <property type="entry name" value="Homodimeric domain of signal transducing histidine kinase"/>
    <property type="match status" value="1"/>
</dbReference>
<dbReference type="CDD" id="cd06225">
    <property type="entry name" value="HAMP"/>
    <property type="match status" value="1"/>
</dbReference>
<keyword evidence="10" id="KW-0067">ATP-binding</keyword>
<gene>
    <name evidence="17" type="ORF">EHS13_11675</name>
</gene>
<dbReference type="AlphaFoldDB" id="A0A6B8RIX0"/>
<dbReference type="PRINTS" id="PR00344">
    <property type="entry name" value="BCTRLSENSOR"/>
</dbReference>
<name>A0A6B8RIX0_9BACL</name>
<keyword evidence="7 14" id="KW-0812">Transmembrane</keyword>
<dbReference type="InterPro" id="IPR004358">
    <property type="entry name" value="Sig_transdc_His_kin-like_C"/>
</dbReference>
<evidence type="ECO:0000256" key="4">
    <source>
        <dbReference type="ARBA" id="ARBA00022475"/>
    </source>
</evidence>
<evidence type="ECO:0000256" key="11">
    <source>
        <dbReference type="ARBA" id="ARBA00022989"/>
    </source>
</evidence>
<keyword evidence="12" id="KW-0902">Two-component regulatory system</keyword>
<dbReference type="SMART" id="SM00388">
    <property type="entry name" value="HisKA"/>
    <property type="match status" value="1"/>
</dbReference>
<accession>A0A6B8RIX0</accession>
<keyword evidence="11 14" id="KW-1133">Transmembrane helix</keyword>
<dbReference type="SMART" id="SM00387">
    <property type="entry name" value="HATPase_c"/>
    <property type="match status" value="1"/>
</dbReference>
<dbReference type="PANTHER" id="PTHR45528:SF1">
    <property type="entry name" value="SENSOR HISTIDINE KINASE CPXA"/>
    <property type="match status" value="1"/>
</dbReference>
<keyword evidence="5" id="KW-0597">Phosphoprotein</keyword>
<dbReference type="InterPro" id="IPR003661">
    <property type="entry name" value="HisK_dim/P_dom"/>
</dbReference>
<keyword evidence="9 17" id="KW-0418">Kinase</keyword>
<dbReference type="PROSITE" id="PS50885">
    <property type="entry name" value="HAMP"/>
    <property type="match status" value="1"/>
</dbReference>
<dbReference type="GO" id="GO:0005886">
    <property type="term" value="C:plasma membrane"/>
    <property type="evidence" value="ECO:0007669"/>
    <property type="project" value="UniProtKB-SubCell"/>
</dbReference>
<dbReference type="CDD" id="cd00075">
    <property type="entry name" value="HATPase"/>
    <property type="match status" value="1"/>
</dbReference>
<dbReference type="Pfam" id="PF00512">
    <property type="entry name" value="HisKA"/>
    <property type="match status" value="1"/>
</dbReference>
<proteinExistence type="predicted"/>
<reference evidence="18" key="1">
    <citation type="submission" date="2018-11" db="EMBL/GenBank/DDBJ databases">
        <title>Complete genome sequence of Paenibacillus sp. ML311-T8.</title>
        <authorList>
            <person name="Nam Y.-D."/>
            <person name="Kang J."/>
            <person name="Chung W.-H."/>
            <person name="Park Y.S."/>
        </authorList>
    </citation>
    <scope>NUCLEOTIDE SEQUENCE [LARGE SCALE GENOMIC DNA]</scope>
    <source>
        <strain evidence="18">ML311-T8</strain>
    </source>
</reference>
<dbReference type="InterPro" id="IPR036097">
    <property type="entry name" value="HisK_dim/P_sf"/>
</dbReference>
<dbReference type="InterPro" id="IPR036890">
    <property type="entry name" value="HATPase_C_sf"/>
</dbReference>
<evidence type="ECO:0000256" key="6">
    <source>
        <dbReference type="ARBA" id="ARBA00022679"/>
    </source>
</evidence>
<dbReference type="InterPro" id="IPR003594">
    <property type="entry name" value="HATPase_dom"/>
</dbReference>
<keyword evidence="8" id="KW-0547">Nucleotide-binding</keyword>
<dbReference type="GO" id="GO:0000155">
    <property type="term" value="F:phosphorelay sensor kinase activity"/>
    <property type="evidence" value="ECO:0007669"/>
    <property type="project" value="InterPro"/>
</dbReference>
<dbReference type="Gene3D" id="6.10.340.10">
    <property type="match status" value="1"/>
</dbReference>
<dbReference type="OrthoDB" id="335833at2"/>
<dbReference type="Gene3D" id="1.10.287.130">
    <property type="match status" value="1"/>
</dbReference>
<dbReference type="PROSITE" id="PS50109">
    <property type="entry name" value="HIS_KIN"/>
    <property type="match status" value="1"/>
</dbReference>
<evidence type="ECO:0000256" key="9">
    <source>
        <dbReference type="ARBA" id="ARBA00022777"/>
    </source>
</evidence>
<feature type="domain" description="Histidine kinase" evidence="15">
    <location>
        <begin position="268"/>
        <end position="487"/>
    </location>
</feature>
<dbReference type="RefSeq" id="WP_155700530.1">
    <property type="nucleotide sequence ID" value="NZ_CP034235.1"/>
</dbReference>
<dbReference type="InterPro" id="IPR003660">
    <property type="entry name" value="HAMP_dom"/>
</dbReference>
<feature type="transmembrane region" description="Helical" evidence="14">
    <location>
        <begin position="12"/>
        <end position="34"/>
    </location>
</feature>
<dbReference type="FunFam" id="3.30.565.10:FF:000006">
    <property type="entry name" value="Sensor histidine kinase WalK"/>
    <property type="match status" value="1"/>
</dbReference>
<evidence type="ECO:0000256" key="3">
    <source>
        <dbReference type="ARBA" id="ARBA00012438"/>
    </source>
</evidence>
<evidence type="ECO:0000256" key="7">
    <source>
        <dbReference type="ARBA" id="ARBA00022692"/>
    </source>
</evidence>
<dbReference type="CDD" id="cd00082">
    <property type="entry name" value="HisKA"/>
    <property type="match status" value="1"/>
</dbReference>
<organism evidence="17 18">
    <name type="scientific">Paenibacillus psychroresistens</name>
    <dbReference type="NCBI Taxonomy" id="1778678"/>
    <lineage>
        <taxon>Bacteria</taxon>
        <taxon>Bacillati</taxon>
        <taxon>Bacillota</taxon>
        <taxon>Bacilli</taxon>
        <taxon>Bacillales</taxon>
        <taxon>Paenibacillaceae</taxon>
        <taxon>Paenibacillus</taxon>
    </lineage>
</organism>
<keyword evidence="13 14" id="KW-0472">Membrane</keyword>
<evidence type="ECO:0000256" key="14">
    <source>
        <dbReference type="SAM" id="Phobius"/>
    </source>
</evidence>
<evidence type="ECO:0000256" key="8">
    <source>
        <dbReference type="ARBA" id="ARBA00022741"/>
    </source>
</evidence>
<dbReference type="Pfam" id="PF02518">
    <property type="entry name" value="HATPase_c"/>
    <property type="match status" value="1"/>
</dbReference>
<comment type="catalytic activity">
    <reaction evidence="1">
        <text>ATP + protein L-histidine = ADP + protein N-phospho-L-histidine.</text>
        <dbReference type="EC" id="2.7.13.3"/>
    </reaction>
</comment>
<dbReference type="EMBL" id="CP034235">
    <property type="protein sequence ID" value="QGQ95493.1"/>
    <property type="molecule type" value="Genomic_DNA"/>
</dbReference>
<evidence type="ECO:0000259" key="15">
    <source>
        <dbReference type="PROSITE" id="PS50109"/>
    </source>
</evidence>
<dbReference type="GO" id="GO:0005524">
    <property type="term" value="F:ATP binding"/>
    <property type="evidence" value="ECO:0007669"/>
    <property type="project" value="UniProtKB-KW"/>
</dbReference>
<evidence type="ECO:0000313" key="17">
    <source>
        <dbReference type="EMBL" id="QGQ95493.1"/>
    </source>
</evidence>
<dbReference type="KEGG" id="ppsc:EHS13_11675"/>
<evidence type="ECO:0000256" key="2">
    <source>
        <dbReference type="ARBA" id="ARBA00004651"/>
    </source>
</evidence>
<feature type="transmembrane region" description="Helical" evidence="14">
    <location>
        <begin position="176"/>
        <end position="199"/>
    </location>
</feature>